<dbReference type="GeneID" id="34461093"/>
<feature type="region of interest" description="Disordered" evidence="1">
    <location>
        <begin position="1"/>
        <end position="40"/>
    </location>
</feature>
<accession>A0A1L9VEA0</accession>
<name>A0A1L9VEA0_ASPGL</name>
<dbReference type="EMBL" id="KV878903">
    <property type="protein sequence ID" value="OJJ82223.1"/>
    <property type="molecule type" value="Genomic_DNA"/>
</dbReference>
<dbReference type="OrthoDB" id="5350472at2759"/>
<gene>
    <name evidence="2" type="ORF">ASPGLDRAFT_37519</name>
</gene>
<sequence>MGVNTSTTPGKAPESPGAQMASTYGLKNPRPFPSNTRASGEASVVFEAQGRFYIWNQIQDEVWGVEDPTTEEGIVK</sequence>
<dbReference type="Proteomes" id="UP000184300">
    <property type="component" value="Unassembled WGS sequence"/>
</dbReference>
<evidence type="ECO:0000313" key="3">
    <source>
        <dbReference type="Proteomes" id="UP000184300"/>
    </source>
</evidence>
<proteinExistence type="predicted"/>
<protein>
    <submittedName>
        <fullName evidence="2">Uncharacterized protein</fullName>
    </submittedName>
</protein>
<dbReference type="AlphaFoldDB" id="A0A1L9VEA0"/>
<dbReference type="VEuPathDB" id="FungiDB:ASPGLDRAFT_37519"/>
<evidence type="ECO:0000313" key="2">
    <source>
        <dbReference type="EMBL" id="OJJ82223.1"/>
    </source>
</evidence>
<keyword evidence="3" id="KW-1185">Reference proteome</keyword>
<evidence type="ECO:0000256" key="1">
    <source>
        <dbReference type="SAM" id="MobiDB-lite"/>
    </source>
</evidence>
<organism evidence="2 3">
    <name type="scientific">Aspergillus glaucus CBS 516.65</name>
    <dbReference type="NCBI Taxonomy" id="1160497"/>
    <lineage>
        <taxon>Eukaryota</taxon>
        <taxon>Fungi</taxon>
        <taxon>Dikarya</taxon>
        <taxon>Ascomycota</taxon>
        <taxon>Pezizomycotina</taxon>
        <taxon>Eurotiomycetes</taxon>
        <taxon>Eurotiomycetidae</taxon>
        <taxon>Eurotiales</taxon>
        <taxon>Aspergillaceae</taxon>
        <taxon>Aspergillus</taxon>
        <taxon>Aspergillus subgen. Aspergillus</taxon>
    </lineage>
</organism>
<dbReference type="RefSeq" id="XP_022398921.1">
    <property type="nucleotide sequence ID" value="XM_022544832.1"/>
</dbReference>
<reference evidence="3" key="1">
    <citation type="journal article" date="2017" name="Genome Biol.">
        <title>Comparative genomics reveals high biological diversity and specific adaptations in the industrially and medically important fungal genus Aspergillus.</title>
        <authorList>
            <person name="de Vries R.P."/>
            <person name="Riley R."/>
            <person name="Wiebenga A."/>
            <person name="Aguilar-Osorio G."/>
            <person name="Amillis S."/>
            <person name="Uchima C.A."/>
            <person name="Anderluh G."/>
            <person name="Asadollahi M."/>
            <person name="Askin M."/>
            <person name="Barry K."/>
            <person name="Battaglia E."/>
            <person name="Bayram O."/>
            <person name="Benocci T."/>
            <person name="Braus-Stromeyer S.A."/>
            <person name="Caldana C."/>
            <person name="Canovas D."/>
            <person name="Cerqueira G.C."/>
            <person name="Chen F."/>
            <person name="Chen W."/>
            <person name="Choi C."/>
            <person name="Clum A."/>
            <person name="Dos Santos R.A."/>
            <person name="Damasio A.R."/>
            <person name="Diallinas G."/>
            <person name="Emri T."/>
            <person name="Fekete E."/>
            <person name="Flipphi M."/>
            <person name="Freyberg S."/>
            <person name="Gallo A."/>
            <person name="Gournas C."/>
            <person name="Habgood R."/>
            <person name="Hainaut M."/>
            <person name="Harispe M.L."/>
            <person name="Henrissat B."/>
            <person name="Hilden K.S."/>
            <person name="Hope R."/>
            <person name="Hossain A."/>
            <person name="Karabika E."/>
            <person name="Karaffa L."/>
            <person name="Karanyi Z."/>
            <person name="Krasevec N."/>
            <person name="Kuo A."/>
            <person name="Kusch H."/>
            <person name="LaButti K."/>
            <person name="Lagendijk E.L."/>
            <person name="Lapidus A."/>
            <person name="Levasseur A."/>
            <person name="Lindquist E."/>
            <person name="Lipzen A."/>
            <person name="Logrieco A.F."/>
            <person name="MacCabe A."/>
            <person name="Maekelae M.R."/>
            <person name="Malavazi I."/>
            <person name="Melin P."/>
            <person name="Meyer V."/>
            <person name="Mielnichuk N."/>
            <person name="Miskei M."/>
            <person name="Molnar A.P."/>
            <person name="Mule G."/>
            <person name="Ngan C.Y."/>
            <person name="Orejas M."/>
            <person name="Orosz E."/>
            <person name="Ouedraogo J.P."/>
            <person name="Overkamp K.M."/>
            <person name="Park H.-S."/>
            <person name="Perrone G."/>
            <person name="Piumi F."/>
            <person name="Punt P.J."/>
            <person name="Ram A.F."/>
            <person name="Ramon A."/>
            <person name="Rauscher S."/>
            <person name="Record E."/>
            <person name="Riano-Pachon D.M."/>
            <person name="Robert V."/>
            <person name="Roehrig J."/>
            <person name="Ruller R."/>
            <person name="Salamov A."/>
            <person name="Salih N.S."/>
            <person name="Samson R.A."/>
            <person name="Sandor E."/>
            <person name="Sanguinetti M."/>
            <person name="Schuetze T."/>
            <person name="Sepcic K."/>
            <person name="Shelest E."/>
            <person name="Sherlock G."/>
            <person name="Sophianopoulou V."/>
            <person name="Squina F.M."/>
            <person name="Sun H."/>
            <person name="Susca A."/>
            <person name="Todd R.B."/>
            <person name="Tsang A."/>
            <person name="Unkles S.E."/>
            <person name="van de Wiele N."/>
            <person name="van Rossen-Uffink D."/>
            <person name="Oliveira J.V."/>
            <person name="Vesth T.C."/>
            <person name="Visser J."/>
            <person name="Yu J.-H."/>
            <person name="Zhou M."/>
            <person name="Andersen M.R."/>
            <person name="Archer D.B."/>
            <person name="Baker S.E."/>
            <person name="Benoit I."/>
            <person name="Brakhage A.A."/>
            <person name="Braus G.H."/>
            <person name="Fischer R."/>
            <person name="Frisvad J.C."/>
            <person name="Goldman G.H."/>
            <person name="Houbraken J."/>
            <person name="Oakley B."/>
            <person name="Pocsi I."/>
            <person name="Scazzocchio C."/>
            <person name="Seiboth B."/>
            <person name="vanKuyk P.A."/>
            <person name="Wortman J."/>
            <person name="Dyer P.S."/>
            <person name="Grigoriev I.V."/>
        </authorList>
    </citation>
    <scope>NUCLEOTIDE SEQUENCE [LARGE SCALE GENOMIC DNA]</scope>
    <source>
        <strain evidence="3">CBS 516.65</strain>
    </source>
</reference>